<evidence type="ECO:0000256" key="1">
    <source>
        <dbReference type="ARBA" id="ARBA00023118"/>
    </source>
</evidence>
<organism evidence="3 4">
    <name type="scientific">Roseofilum acuticapitatum BLCC-M154</name>
    <dbReference type="NCBI Taxonomy" id="3022444"/>
    <lineage>
        <taxon>Bacteria</taxon>
        <taxon>Bacillati</taxon>
        <taxon>Cyanobacteriota</taxon>
        <taxon>Cyanophyceae</taxon>
        <taxon>Desertifilales</taxon>
        <taxon>Desertifilaceae</taxon>
        <taxon>Roseofilum</taxon>
        <taxon>Roseofilum acuticapitatum</taxon>
    </lineage>
</organism>
<sequence>MTKTTHIAQKVPMMFRAQTSGRCSLQFASSSDRDCWTKELLNCQSEESQPSHQHQEPENVLADGYFFRTKIKFPWRVFTNSGQDSIARPVLDVRGIPHIPGSSIKGLFRRECQRRDRKKTESEKLTNLYCGDTENLEPGILRFHGAYPVGDWAGTIEEKNPDGSIYRIVDVVHPQQDWQIGKPSRKKNASALISLYKPMLVFEISSSKALSKEKWEKIQGILKYALRPGLGGKTSSGYGLAYQPQDKYEISAYLRGEGINPVLLGKNPEFRPNIFKATLRGHTRRLLAGCTSQVDRLVGELFGSTKAPSLVEIYWDGNLPSEPTPTYDVKGTLWMSAPKPKEQKLLQSVFQFAYTMGGFGKSWRRVWHKKFYPNRQYDKDIGCHWKADEDCLEEIQKPKQLTAFLDRLEQVCQDYCGSNKSGPLDWREAWHRDRVGVYAAVTERSQAIELFHEPKFKTIPAIGGKNPGDDRPKYVSSVWHRMLPISDNRYLEIVTVFHGDRSQWKSNNGNGDSQLKPFTDELEGKNLKLIWGKKP</sequence>
<proteinExistence type="predicted"/>
<comment type="caution">
    <text evidence="3">The sequence shown here is derived from an EMBL/GenBank/DDBJ whole genome shotgun (WGS) entry which is preliminary data.</text>
</comment>
<name>A0ABT7APU2_9CYAN</name>
<reference evidence="3 4" key="1">
    <citation type="submission" date="2023-01" db="EMBL/GenBank/DDBJ databases">
        <title>Novel diversity within Roseofilum (Cyanobacteria; Desertifilaceae) from marine benthic mats with descriptions of four novel species.</title>
        <authorList>
            <person name="Wang Y."/>
            <person name="Berthold D.E."/>
            <person name="Hu J."/>
            <person name="Lefler F.W."/>
            <person name="Laughinghouse H.D. IV."/>
        </authorList>
    </citation>
    <scope>NUCLEOTIDE SEQUENCE [LARGE SCALE GENOMIC DNA]</scope>
    <source>
        <strain evidence="3 4">BLCC-M154</strain>
    </source>
</reference>
<evidence type="ECO:0000313" key="4">
    <source>
        <dbReference type="Proteomes" id="UP001235303"/>
    </source>
</evidence>
<accession>A0ABT7APU2</accession>
<evidence type="ECO:0000313" key="3">
    <source>
        <dbReference type="EMBL" id="MDJ1168901.1"/>
    </source>
</evidence>
<dbReference type="Proteomes" id="UP001235303">
    <property type="component" value="Unassembled WGS sequence"/>
</dbReference>
<feature type="domain" description="CRISPR type III-associated protein" evidence="2">
    <location>
        <begin position="86"/>
        <end position="240"/>
    </location>
</feature>
<evidence type="ECO:0000259" key="2">
    <source>
        <dbReference type="Pfam" id="PF03787"/>
    </source>
</evidence>
<gene>
    <name evidence="3" type="ORF">PMG71_05635</name>
</gene>
<dbReference type="RefSeq" id="WP_283752665.1">
    <property type="nucleotide sequence ID" value="NZ_JAQOSP010000039.1"/>
</dbReference>
<protein>
    <submittedName>
        <fullName evidence="3">RAMP superfamily CRISPR-associated protein</fullName>
    </submittedName>
</protein>
<dbReference type="EMBL" id="JAQOSP010000039">
    <property type="protein sequence ID" value="MDJ1168901.1"/>
    <property type="molecule type" value="Genomic_DNA"/>
</dbReference>
<dbReference type="InterPro" id="IPR005537">
    <property type="entry name" value="RAMP_III_fam"/>
</dbReference>
<dbReference type="Pfam" id="PF03787">
    <property type="entry name" value="RAMPs"/>
    <property type="match status" value="1"/>
</dbReference>
<keyword evidence="1" id="KW-0051">Antiviral defense</keyword>
<keyword evidence="4" id="KW-1185">Reference proteome</keyword>